<dbReference type="GO" id="GO:0016020">
    <property type="term" value="C:membrane"/>
    <property type="evidence" value="ECO:0007669"/>
    <property type="project" value="UniProtKB-SubCell"/>
</dbReference>
<feature type="transmembrane region" description="Helical" evidence="6">
    <location>
        <begin position="110"/>
        <end position="132"/>
    </location>
</feature>
<evidence type="ECO:0000256" key="4">
    <source>
        <dbReference type="ARBA" id="ARBA00022989"/>
    </source>
</evidence>
<dbReference type="OrthoDB" id="268928at2759"/>
<sequence>MDVSNNRLFRWSKPEWLNNSAIRNAGVYTSGALFVDWIPGICSALGMLVINSIEKSRLQADSFSYSGNGVAWKARFVLFLGFALLAGGLAGSVTVMVLKYLIKQYPLQTLYFGIANVVANGLVMLSSVVLWISQNIEDDFTYNLAL</sequence>
<keyword evidence="4 6" id="KW-1133">Transmembrane helix</keyword>
<dbReference type="PANTHER" id="PTHR13180">
    <property type="entry name" value="SMALL MEMBRANE PROTEIN-RELATED"/>
    <property type="match status" value="1"/>
</dbReference>
<comment type="similarity">
    <text evidence="2">Belongs to the UPF0220 family.</text>
</comment>
<evidence type="ECO:0000256" key="5">
    <source>
        <dbReference type="ARBA" id="ARBA00023136"/>
    </source>
</evidence>
<accession>A0A5M9M856</accession>
<dbReference type="VEuPathDB" id="FungiDB:EYZ11_003122"/>
<dbReference type="AlphaFoldDB" id="A0A5M9M856"/>
<protein>
    <recommendedName>
        <fullName evidence="9">Vacuolar protein sorting-associated protein 68</fullName>
    </recommendedName>
</protein>
<evidence type="ECO:0000256" key="2">
    <source>
        <dbReference type="ARBA" id="ARBA00005335"/>
    </source>
</evidence>
<proteinExistence type="inferred from homology"/>
<evidence type="ECO:0008006" key="9">
    <source>
        <dbReference type="Google" id="ProtNLM"/>
    </source>
</evidence>
<dbReference type="Proteomes" id="UP000324241">
    <property type="component" value="Unassembled WGS sequence"/>
</dbReference>
<dbReference type="EMBL" id="QUQM01000005">
    <property type="protein sequence ID" value="KAA8643225.1"/>
    <property type="molecule type" value="Genomic_DNA"/>
</dbReference>
<organism evidence="7 8">
    <name type="scientific">Aspergillus tanneri</name>
    <dbReference type="NCBI Taxonomy" id="1220188"/>
    <lineage>
        <taxon>Eukaryota</taxon>
        <taxon>Fungi</taxon>
        <taxon>Dikarya</taxon>
        <taxon>Ascomycota</taxon>
        <taxon>Pezizomycotina</taxon>
        <taxon>Eurotiomycetes</taxon>
        <taxon>Eurotiomycetidae</taxon>
        <taxon>Eurotiales</taxon>
        <taxon>Aspergillaceae</taxon>
        <taxon>Aspergillus</taxon>
        <taxon>Aspergillus subgen. Circumdati</taxon>
    </lineage>
</organism>
<evidence type="ECO:0000256" key="6">
    <source>
        <dbReference type="SAM" id="Phobius"/>
    </source>
</evidence>
<comment type="subcellular location">
    <subcellularLocation>
        <location evidence="1">Membrane</location>
        <topology evidence="1">Multi-pass membrane protein</topology>
    </subcellularLocation>
</comment>
<evidence type="ECO:0000256" key="3">
    <source>
        <dbReference type="ARBA" id="ARBA00022692"/>
    </source>
</evidence>
<gene>
    <name evidence="7" type="ORF">ATNIH1004_009987</name>
</gene>
<keyword evidence="3 6" id="KW-0812">Transmembrane</keyword>
<dbReference type="InterPro" id="IPR007919">
    <property type="entry name" value="UPF0220"/>
</dbReference>
<feature type="transmembrane region" description="Helical" evidence="6">
    <location>
        <begin position="76"/>
        <end position="98"/>
    </location>
</feature>
<dbReference type="GeneID" id="54332689"/>
<evidence type="ECO:0000313" key="7">
    <source>
        <dbReference type="EMBL" id="KAA8643225.1"/>
    </source>
</evidence>
<comment type="caution">
    <text evidence="7">The sequence shown here is derived from an EMBL/GenBank/DDBJ whole genome shotgun (WGS) entry which is preliminary data.</text>
</comment>
<reference evidence="7 8" key="1">
    <citation type="submission" date="2019-08" db="EMBL/GenBank/DDBJ databases">
        <title>The genome sequence of a newly discovered highly antifungal drug resistant Aspergillus species, Aspergillus tanneri NIH 1004.</title>
        <authorList>
            <person name="Mounaud S."/>
            <person name="Singh I."/>
            <person name="Joardar V."/>
            <person name="Pakala S."/>
            <person name="Pakala S."/>
            <person name="Venepally P."/>
            <person name="Chung J.K."/>
            <person name="Losada L."/>
            <person name="Nierman W.C."/>
        </authorList>
    </citation>
    <scope>NUCLEOTIDE SEQUENCE [LARGE SCALE GENOMIC DNA]</scope>
    <source>
        <strain evidence="7 8">NIH1004</strain>
    </source>
</reference>
<evidence type="ECO:0000256" key="1">
    <source>
        <dbReference type="ARBA" id="ARBA00004141"/>
    </source>
</evidence>
<keyword evidence="5 6" id="KW-0472">Membrane</keyword>
<dbReference type="Pfam" id="PF05255">
    <property type="entry name" value="UPF0220"/>
    <property type="match status" value="1"/>
</dbReference>
<evidence type="ECO:0000313" key="8">
    <source>
        <dbReference type="Proteomes" id="UP000324241"/>
    </source>
</evidence>
<dbReference type="RefSeq" id="XP_033422587.1">
    <property type="nucleotide sequence ID" value="XM_033574569.1"/>
</dbReference>
<name>A0A5M9M856_9EURO</name>